<organism evidence="1 2">
    <name type="scientific">Agrobacterium rosae</name>
    <dbReference type="NCBI Taxonomy" id="1972867"/>
    <lineage>
        <taxon>Bacteria</taxon>
        <taxon>Pseudomonadati</taxon>
        <taxon>Pseudomonadota</taxon>
        <taxon>Alphaproteobacteria</taxon>
        <taxon>Hyphomicrobiales</taxon>
        <taxon>Rhizobiaceae</taxon>
        <taxon>Rhizobium/Agrobacterium group</taxon>
        <taxon>Agrobacterium</taxon>
    </lineage>
</organism>
<dbReference type="EMBL" id="FMUE01000003">
    <property type="protein sequence ID" value="SCX15944.1"/>
    <property type="molecule type" value="Genomic_DNA"/>
</dbReference>
<reference evidence="2" key="1">
    <citation type="submission" date="2016-10" db="EMBL/GenBank/DDBJ databases">
        <authorList>
            <person name="Wibberg D."/>
        </authorList>
    </citation>
    <scope>NUCLEOTIDE SEQUENCE [LARGE SCALE GENOMIC DNA]</scope>
</reference>
<proteinExistence type="predicted"/>
<dbReference type="Proteomes" id="UP000187891">
    <property type="component" value="Unassembled WGS sequence"/>
</dbReference>
<sequence length="130" mass="14161">MPWTGKSHWTPRHSKRLINVLVAGMLVFVGLQTAASAAPVLKAHRLERSHLPQQQSTTSTQVSTVGPDHGLAALYQQYHDHDFVYACLSVCALVTDYTKAQITLETAPHVVHGFHLTGTASPRGPPRTTS</sequence>
<evidence type="ECO:0000313" key="2">
    <source>
        <dbReference type="Proteomes" id="UP000187891"/>
    </source>
</evidence>
<accession>A0A1R3TQJ4</accession>
<evidence type="ECO:0000313" key="1">
    <source>
        <dbReference type="EMBL" id="SCX15944.1"/>
    </source>
</evidence>
<dbReference type="STRING" id="1907666.DSM25559_1412"/>
<name>A0A1R3TQJ4_9HYPH</name>
<gene>
    <name evidence="1" type="ORF">DSM25559_1412</name>
</gene>
<dbReference type="AlphaFoldDB" id="A0A1R3TQJ4"/>
<protein>
    <submittedName>
        <fullName evidence="1">Uncharacterized protein</fullName>
    </submittedName>
</protein>